<dbReference type="InterPro" id="IPR036188">
    <property type="entry name" value="FAD/NAD-bd_sf"/>
</dbReference>
<keyword evidence="1" id="KW-0285">Flavoprotein</keyword>
<keyword evidence="6" id="KW-1185">Reference proteome</keyword>
<evidence type="ECO:0000313" key="6">
    <source>
        <dbReference type="Proteomes" id="UP000706124"/>
    </source>
</evidence>
<gene>
    <name evidence="5" type="ORF">E4U60_006809</name>
</gene>
<dbReference type="EMBL" id="SRPO01000007">
    <property type="protein sequence ID" value="KAG5949218.1"/>
    <property type="molecule type" value="Genomic_DNA"/>
</dbReference>
<evidence type="ECO:0000256" key="3">
    <source>
        <dbReference type="ARBA" id="ARBA00023002"/>
    </source>
</evidence>
<proteinExistence type="predicted"/>
<organism evidence="5 6">
    <name type="scientific">Claviceps pazoutovae</name>
    <dbReference type="NCBI Taxonomy" id="1649127"/>
    <lineage>
        <taxon>Eukaryota</taxon>
        <taxon>Fungi</taxon>
        <taxon>Dikarya</taxon>
        <taxon>Ascomycota</taxon>
        <taxon>Pezizomycotina</taxon>
        <taxon>Sordariomycetes</taxon>
        <taxon>Hypocreomycetidae</taxon>
        <taxon>Hypocreales</taxon>
        <taxon>Clavicipitaceae</taxon>
        <taxon>Claviceps</taxon>
    </lineage>
</organism>
<evidence type="ECO:0000259" key="4">
    <source>
        <dbReference type="Pfam" id="PF07992"/>
    </source>
</evidence>
<name>A0A9P7MKT3_9HYPO</name>
<dbReference type="Gene3D" id="3.50.50.60">
    <property type="entry name" value="FAD/NAD(P)-binding domain"/>
    <property type="match status" value="1"/>
</dbReference>
<reference evidence="5 6" key="1">
    <citation type="journal article" date="2020" name="bioRxiv">
        <title>Whole genome comparisons of ergot fungi reveals the divergence and evolution of species within the genus Claviceps are the result of varying mechanisms driving genome evolution and host range expansion.</title>
        <authorList>
            <person name="Wyka S.A."/>
            <person name="Mondo S.J."/>
            <person name="Liu M."/>
            <person name="Dettman J."/>
            <person name="Nalam V."/>
            <person name="Broders K.D."/>
        </authorList>
    </citation>
    <scope>NUCLEOTIDE SEQUENCE [LARGE SCALE GENOMIC DNA]</scope>
    <source>
        <strain evidence="5 6">CCC 1485</strain>
    </source>
</reference>
<feature type="domain" description="FAD/NAD(P)-binding" evidence="4">
    <location>
        <begin position="8"/>
        <end position="213"/>
    </location>
</feature>
<comment type="caution">
    <text evidence="5">The sequence shown here is derived from an EMBL/GenBank/DDBJ whole genome shotgun (WGS) entry which is preliminary data.</text>
</comment>
<sequence length="592" mass="65714">MPPHKEHDLIVIGAGWFGLAAAKTYLELHPLQSILVLDQDSSCGGTWSRDRVYPGLHSNNLRGGYEFPDFPMSEAIYGIREGEHIPGEVLHRYLTDFAAAHGILERTRLSVHVDTVEEMETGWKVHVWPSLMSEKEKMEEETQEVLRTKRLIIATGLTSQPNMPRFPGQETFTAPLFHVKELGQQSSVVQSCTRAVVVGAGKSAYDCAYALATGARYSRVELVMRPGGHGPVWLCPAYVTPLKRKLEALLHTRLLTWFSPCPWGSEDSSRLPRKLLHGTAPGRLLTRAVWAALGSDVVRANGYRRHAELRKLQPWWSIFYTGSALGIHNYARNVHDLVRQSRIKVHVSDVACLRGREVLLADGTSLDGVDALVCATGWTKQCPIRFISAGPTPSSSLDALSPETMQELASQADESILASFPMLRDSHTSKIDDGSNQGGPLRNYRFIVPVNATHLSRRTLAYAGMLSSVSTPIIATVQALWICAFFDGKLTRAPPPEPVWGLAHDALAREVMLHTQFGRWRYPCGRYGAAVPDLALEALPYVDLLLNDLGVRSWRKGSWVRDLLEGYEPGDYAGLVQEWLVGRSPVMMGDKR</sequence>
<dbReference type="Pfam" id="PF07992">
    <property type="entry name" value="Pyr_redox_2"/>
    <property type="match status" value="1"/>
</dbReference>
<protein>
    <recommendedName>
        <fullName evidence="4">FAD/NAD(P)-binding domain-containing protein</fullName>
    </recommendedName>
</protein>
<evidence type="ECO:0000256" key="2">
    <source>
        <dbReference type="ARBA" id="ARBA00022827"/>
    </source>
</evidence>
<evidence type="ECO:0000313" key="5">
    <source>
        <dbReference type="EMBL" id="KAG5949218.1"/>
    </source>
</evidence>
<evidence type="ECO:0000256" key="1">
    <source>
        <dbReference type="ARBA" id="ARBA00022630"/>
    </source>
</evidence>
<dbReference type="GO" id="GO:0016491">
    <property type="term" value="F:oxidoreductase activity"/>
    <property type="evidence" value="ECO:0007669"/>
    <property type="project" value="UniProtKB-KW"/>
</dbReference>
<dbReference type="InterPro" id="IPR050346">
    <property type="entry name" value="FMO-like"/>
</dbReference>
<dbReference type="SUPFAM" id="SSF51905">
    <property type="entry name" value="FAD/NAD(P)-binding domain"/>
    <property type="match status" value="2"/>
</dbReference>
<dbReference type="OrthoDB" id="2915840at2759"/>
<keyword evidence="3" id="KW-0560">Oxidoreductase</keyword>
<dbReference type="AlphaFoldDB" id="A0A9P7MKT3"/>
<dbReference type="Proteomes" id="UP000706124">
    <property type="component" value="Unassembled WGS sequence"/>
</dbReference>
<accession>A0A9P7MKT3</accession>
<keyword evidence="2" id="KW-0274">FAD</keyword>
<dbReference type="InterPro" id="IPR023753">
    <property type="entry name" value="FAD/NAD-binding_dom"/>
</dbReference>
<dbReference type="PANTHER" id="PTHR23023">
    <property type="entry name" value="DIMETHYLANILINE MONOOXYGENASE"/>
    <property type="match status" value="1"/>
</dbReference>